<dbReference type="KEGG" id="nch:A0U93_03155"/>
<evidence type="ECO:0000259" key="3">
    <source>
        <dbReference type="PROSITE" id="PS50206"/>
    </source>
</evidence>
<dbReference type="SMART" id="SM00450">
    <property type="entry name" value="RHOD"/>
    <property type="match status" value="2"/>
</dbReference>
<keyword evidence="1 4" id="KW-0808">Transferase</keyword>
<dbReference type="STRING" id="320497.A0U93_03155"/>
<dbReference type="CDD" id="cd01448">
    <property type="entry name" value="TST_Repeat_1"/>
    <property type="match status" value="1"/>
</dbReference>
<keyword evidence="2" id="KW-0677">Repeat</keyword>
<dbReference type="AlphaFoldDB" id="A0A1U9KTT9"/>
<accession>A0A1U9KTT9</accession>
<dbReference type="InterPro" id="IPR045078">
    <property type="entry name" value="TST/MPST-like"/>
</dbReference>
<dbReference type="InterPro" id="IPR001763">
    <property type="entry name" value="Rhodanese-like_dom"/>
</dbReference>
<dbReference type="PANTHER" id="PTHR11364:SF27">
    <property type="entry name" value="SULFURTRANSFERASE"/>
    <property type="match status" value="1"/>
</dbReference>
<feature type="domain" description="Rhodanese" evidence="3">
    <location>
        <begin position="14"/>
        <end position="131"/>
    </location>
</feature>
<dbReference type="GO" id="GO:0004792">
    <property type="term" value="F:thiosulfate-cyanide sulfurtransferase activity"/>
    <property type="evidence" value="ECO:0007669"/>
    <property type="project" value="TreeGrafter"/>
</dbReference>
<keyword evidence="5" id="KW-1185">Reference proteome</keyword>
<reference evidence="4 5" key="1">
    <citation type="submission" date="2016-03" db="EMBL/GenBank/DDBJ databases">
        <title>Acetic acid bacteria sequencing.</title>
        <authorList>
            <person name="Brandt J."/>
            <person name="Jakob F."/>
            <person name="Vogel R.F."/>
        </authorList>
    </citation>
    <scope>NUCLEOTIDE SEQUENCE [LARGE SCALE GENOMIC DNA]</scope>
    <source>
        <strain evidence="4 5">NBRC 101099</strain>
    </source>
</reference>
<gene>
    <name evidence="4" type="ORF">A0U93_03155</name>
</gene>
<dbReference type="EMBL" id="CP014691">
    <property type="protein sequence ID" value="AQS89241.1"/>
    <property type="molecule type" value="Genomic_DNA"/>
</dbReference>
<name>A0A1U9KTT9_9PROT</name>
<proteinExistence type="predicted"/>
<dbReference type="Gene3D" id="3.40.250.10">
    <property type="entry name" value="Rhodanese-like domain"/>
    <property type="match status" value="2"/>
</dbReference>
<organism evidence="4 5">
    <name type="scientific">Neoasaia chiangmaiensis</name>
    <dbReference type="NCBI Taxonomy" id="320497"/>
    <lineage>
        <taxon>Bacteria</taxon>
        <taxon>Pseudomonadati</taxon>
        <taxon>Pseudomonadota</taxon>
        <taxon>Alphaproteobacteria</taxon>
        <taxon>Acetobacterales</taxon>
        <taxon>Acetobacteraceae</taxon>
        <taxon>Neoasaia</taxon>
    </lineage>
</organism>
<evidence type="ECO:0000256" key="2">
    <source>
        <dbReference type="ARBA" id="ARBA00022737"/>
    </source>
</evidence>
<dbReference type="PROSITE" id="PS50206">
    <property type="entry name" value="RHODANESE_3"/>
    <property type="match status" value="2"/>
</dbReference>
<sequence>MTGPLIRPDDDARIGDGTIYLDASILLPGQSGDPDADFREARLPNARRFDIDRLSDRETGLPHMAPTAGGFAKSMMLLGIRHDDPIVFYDRQGSVGASRAWWLARLFGHEKVFVLDGGLAAYAAAGGVVEQGVPVAHMPVDGYRTRSRYDLLAGAGDVLIALGDAGTLIVDARSSARFAAQALEPRPGVRAGHMPGAVNIPYGELLAEGGRYKEATALRGRFEKAGWQGQRVITTCGSGLTAATLTMGLVLAGLPPGRLYDGSWVEWGSDPALPIEEN</sequence>
<dbReference type="PANTHER" id="PTHR11364">
    <property type="entry name" value="THIOSULFATE SULFERTANSFERASE"/>
    <property type="match status" value="1"/>
</dbReference>
<dbReference type="SUPFAM" id="SSF52821">
    <property type="entry name" value="Rhodanese/Cell cycle control phosphatase"/>
    <property type="match status" value="2"/>
</dbReference>
<dbReference type="CDD" id="cd01449">
    <property type="entry name" value="TST_Repeat_2"/>
    <property type="match status" value="1"/>
</dbReference>
<dbReference type="Pfam" id="PF00581">
    <property type="entry name" value="Rhodanese"/>
    <property type="match status" value="2"/>
</dbReference>
<dbReference type="Proteomes" id="UP000188604">
    <property type="component" value="Chromosome"/>
</dbReference>
<evidence type="ECO:0000313" key="5">
    <source>
        <dbReference type="Proteomes" id="UP000188604"/>
    </source>
</evidence>
<protein>
    <submittedName>
        <fullName evidence="4">Thiosulfate sulfurtransferase</fullName>
    </submittedName>
</protein>
<evidence type="ECO:0000256" key="1">
    <source>
        <dbReference type="ARBA" id="ARBA00022679"/>
    </source>
</evidence>
<evidence type="ECO:0000313" key="4">
    <source>
        <dbReference type="EMBL" id="AQS89241.1"/>
    </source>
</evidence>
<feature type="domain" description="Rhodanese" evidence="3">
    <location>
        <begin position="163"/>
        <end position="276"/>
    </location>
</feature>
<dbReference type="InterPro" id="IPR036873">
    <property type="entry name" value="Rhodanese-like_dom_sf"/>
</dbReference>